<feature type="transmembrane region" description="Helical" evidence="7">
    <location>
        <begin position="416"/>
        <end position="435"/>
    </location>
</feature>
<accession>A0A9X0QBR1</accession>
<keyword evidence="3 7" id="KW-0812">Transmembrane</keyword>
<dbReference type="InterPro" id="IPR011701">
    <property type="entry name" value="MFS"/>
</dbReference>
<evidence type="ECO:0000256" key="6">
    <source>
        <dbReference type="SAM" id="MobiDB-lite"/>
    </source>
</evidence>
<evidence type="ECO:0000256" key="5">
    <source>
        <dbReference type="ARBA" id="ARBA00023136"/>
    </source>
</evidence>
<protein>
    <submittedName>
        <fullName evidence="9">DHA1 family tetracycline resistance protein-like MFS transporter</fullName>
    </submittedName>
</protein>
<dbReference type="CDD" id="cd17388">
    <property type="entry name" value="MFS_TetA"/>
    <property type="match status" value="1"/>
</dbReference>
<feature type="transmembrane region" description="Helical" evidence="7">
    <location>
        <begin position="387"/>
        <end position="410"/>
    </location>
</feature>
<comment type="subcellular location">
    <subcellularLocation>
        <location evidence="1">Membrane</location>
        <topology evidence="1">Multi-pass membrane protein</topology>
    </subcellularLocation>
</comment>
<dbReference type="InterPro" id="IPR001958">
    <property type="entry name" value="Tet-R_TetA/multi-R_MdtG-like"/>
</dbReference>
<keyword evidence="5 7" id="KW-0472">Membrane</keyword>
<evidence type="ECO:0000256" key="3">
    <source>
        <dbReference type="ARBA" id="ARBA00022692"/>
    </source>
</evidence>
<feature type="transmembrane region" description="Helical" evidence="7">
    <location>
        <begin position="86"/>
        <end position="105"/>
    </location>
</feature>
<feature type="domain" description="Major facilitator superfamily (MFS) profile" evidence="8">
    <location>
        <begin position="46"/>
        <end position="440"/>
    </location>
</feature>
<evidence type="ECO:0000256" key="7">
    <source>
        <dbReference type="SAM" id="Phobius"/>
    </source>
</evidence>
<feature type="region of interest" description="Disordered" evidence="6">
    <location>
        <begin position="1"/>
        <end position="20"/>
    </location>
</feature>
<feature type="transmembrane region" description="Helical" evidence="7">
    <location>
        <begin position="255"/>
        <end position="278"/>
    </location>
</feature>
<dbReference type="InterPro" id="IPR036259">
    <property type="entry name" value="MFS_trans_sf"/>
</dbReference>
<dbReference type="PANTHER" id="PTHR23504">
    <property type="entry name" value="MAJOR FACILITATOR SUPERFAMILY DOMAIN-CONTAINING PROTEIN 10"/>
    <property type="match status" value="1"/>
</dbReference>
<evidence type="ECO:0000259" key="8">
    <source>
        <dbReference type="PROSITE" id="PS50850"/>
    </source>
</evidence>
<dbReference type="SUPFAM" id="SSF103473">
    <property type="entry name" value="MFS general substrate transporter"/>
    <property type="match status" value="1"/>
</dbReference>
<feature type="transmembrane region" description="Helical" evidence="7">
    <location>
        <begin position="45"/>
        <end position="66"/>
    </location>
</feature>
<dbReference type="Gene3D" id="1.20.1250.20">
    <property type="entry name" value="MFS general substrate transporter like domains"/>
    <property type="match status" value="1"/>
</dbReference>
<comment type="caution">
    <text evidence="9">The sequence shown here is derived from an EMBL/GenBank/DDBJ whole genome shotgun (WGS) entry which is preliminary data.</text>
</comment>
<evidence type="ECO:0000256" key="2">
    <source>
        <dbReference type="ARBA" id="ARBA00022448"/>
    </source>
</evidence>
<keyword evidence="10" id="KW-1185">Reference proteome</keyword>
<feature type="transmembrane region" description="Helical" evidence="7">
    <location>
        <begin position="203"/>
        <end position="223"/>
    </location>
</feature>
<dbReference type="PRINTS" id="PR01035">
    <property type="entry name" value="TCRTETA"/>
</dbReference>
<dbReference type="PANTHER" id="PTHR23504:SF15">
    <property type="entry name" value="MAJOR FACILITATOR SUPERFAMILY (MFS) PROFILE DOMAIN-CONTAINING PROTEIN"/>
    <property type="match status" value="1"/>
</dbReference>
<evidence type="ECO:0000313" key="9">
    <source>
        <dbReference type="EMBL" id="MBB5327393.1"/>
    </source>
</evidence>
<dbReference type="Proteomes" id="UP000535182">
    <property type="component" value="Unassembled WGS sequence"/>
</dbReference>
<evidence type="ECO:0000256" key="4">
    <source>
        <dbReference type="ARBA" id="ARBA00022989"/>
    </source>
</evidence>
<feature type="transmembrane region" description="Helical" evidence="7">
    <location>
        <begin position="175"/>
        <end position="197"/>
    </location>
</feature>
<evidence type="ECO:0000256" key="1">
    <source>
        <dbReference type="ARBA" id="ARBA00004141"/>
    </source>
</evidence>
<reference evidence="9 10" key="1">
    <citation type="submission" date="2020-08" db="EMBL/GenBank/DDBJ databases">
        <title>Genomic Encyclopedia of Type Strains, Phase IV (KMG-V): Genome sequencing to study the core and pangenomes of soil and plant-associated prokaryotes.</title>
        <authorList>
            <person name="Whitman W."/>
        </authorList>
    </citation>
    <scope>NUCLEOTIDE SEQUENCE [LARGE SCALE GENOMIC DNA]</scope>
    <source>
        <strain evidence="9 10">X5P2</strain>
    </source>
</reference>
<organism evidence="9 10">
    <name type="scientific">Tunturiibacter gelidiferens</name>
    <dbReference type="NCBI Taxonomy" id="3069689"/>
    <lineage>
        <taxon>Bacteria</taxon>
        <taxon>Pseudomonadati</taxon>
        <taxon>Acidobacteriota</taxon>
        <taxon>Terriglobia</taxon>
        <taxon>Terriglobales</taxon>
        <taxon>Acidobacteriaceae</taxon>
        <taxon>Tunturiibacter</taxon>
    </lineage>
</organism>
<feature type="transmembrane region" description="Helical" evidence="7">
    <location>
        <begin position="343"/>
        <end position="366"/>
    </location>
</feature>
<evidence type="ECO:0000313" key="10">
    <source>
        <dbReference type="Proteomes" id="UP000535182"/>
    </source>
</evidence>
<dbReference type="EMBL" id="JACHEB010000002">
    <property type="protein sequence ID" value="MBB5327393.1"/>
    <property type="molecule type" value="Genomic_DNA"/>
</dbReference>
<feature type="transmembrane region" description="Helical" evidence="7">
    <location>
        <begin position="117"/>
        <end position="136"/>
    </location>
</feature>
<dbReference type="PROSITE" id="PS50850">
    <property type="entry name" value="MFS"/>
    <property type="match status" value="1"/>
</dbReference>
<proteinExistence type="predicted"/>
<keyword evidence="4 7" id="KW-1133">Transmembrane helix</keyword>
<dbReference type="InterPro" id="IPR020846">
    <property type="entry name" value="MFS_dom"/>
</dbReference>
<name>A0A9X0QBR1_9BACT</name>
<feature type="transmembrane region" description="Helical" evidence="7">
    <location>
        <begin position="321"/>
        <end position="337"/>
    </location>
</feature>
<dbReference type="Pfam" id="PF07690">
    <property type="entry name" value="MFS_1"/>
    <property type="match status" value="1"/>
</dbReference>
<dbReference type="RefSeq" id="WP_183974055.1">
    <property type="nucleotide sequence ID" value="NZ_JACHEB010000002.1"/>
</dbReference>
<feature type="transmembrane region" description="Helical" evidence="7">
    <location>
        <begin position="290"/>
        <end position="309"/>
    </location>
</feature>
<dbReference type="GO" id="GO:0022857">
    <property type="term" value="F:transmembrane transporter activity"/>
    <property type="evidence" value="ECO:0007669"/>
    <property type="project" value="InterPro"/>
</dbReference>
<dbReference type="GO" id="GO:0016020">
    <property type="term" value="C:membrane"/>
    <property type="evidence" value="ECO:0007669"/>
    <property type="project" value="UniProtKB-SubCell"/>
</dbReference>
<gene>
    <name evidence="9" type="ORF">HDF14_000998</name>
</gene>
<keyword evidence="2" id="KW-0813">Transport</keyword>
<sequence>MAESSQNPPPQNATPDPMMTEPELVSADLTANATLPPVPPSGRRAAATFIFFTVALDMLALGMIAPVLPRLIEGFLRGDTSSAARMLGLFGTVFAAMQFFFSPIAGSLSDRFGRRPVVLLSNFGLGLDYVLMAWAPALNWLFLGRVISGLTSSSIPTAMAYMADVTPRERRAAAFGMLNAAFGLGFVLGPAIGGLLGNINPRLPFWAAAALSLINGLYGLFVLPESLSKENRSPFSWTRANPVGSLTLLRHGGMIGIAAILLLGYIAQQVLMNVYVIYDDYRYHWTNRTVGLSLAVVGVFTVIYGAFLIKPVVAKLGERGAMTIGLIGGALGYSMIGSSKTGLLVWIGIPFLNLMSFTWPSAQSLLSRKTSPSEQGQLQGAINGLRGIAGLAGPGFFTYIFSKSIGIGAIVRTPGAPFYVAASMLLIGLIVTQYVTRTPRAVLQP</sequence>
<dbReference type="AlphaFoldDB" id="A0A9X0QBR1"/>